<sequence>MQVADGAHHCELPCRWCSGSGTWRPEKPHIQESGEIVFIRVTEECRMCLGTGECMHVHPEDRADQPGPGQR</sequence>
<dbReference type="AlphaFoldDB" id="A0A7W9MFW9"/>
<proteinExistence type="predicted"/>
<organism evidence="1 2">
    <name type="scientific">Streptosporangium becharense</name>
    <dbReference type="NCBI Taxonomy" id="1816182"/>
    <lineage>
        <taxon>Bacteria</taxon>
        <taxon>Bacillati</taxon>
        <taxon>Actinomycetota</taxon>
        <taxon>Actinomycetes</taxon>
        <taxon>Streptosporangiales</taxon>
        <taxon>Streptosporangiaceae</taxon>
        <taxon>Streptosporangium</taxon>
    </lineage>
</organism>
<evidence type="ECO:0000313" key="1">
    <source>
        <dbReference type="EMBL" id="MBB5818936.1"/>
    </source>
</evidence>
<keyword evidence="2" id="KW-1185">Reference proteome</keyword>
<evidence type="ECO:0000313" key="2">
    <source>
        <dbReference type="Proteomes" id="UP000540685"/>
    </source>
</evidence>
<gene>
    <name evidence="1" type="ORF">F4562_001998</name>
</gene>
<dbReference type="Proteomes" id="UP000540685">
    <property type="component" value="Unassembled WGS sequence"/>
</dbReference>
<reference evidence="1 2" key="1">
    <citation type="submission" date="2020-08" db="EMBL/GenBank/DDBJ databases">
        <title>Sequencing the genomes of 1000 actinobacteria strains.</title>
        <authorList>
            <person name="Klenk H.-P."/>
        </authorList>
    </citation>
    <scope>NUCLEOTIDE SEQUENCE [LARGE SCALE GENOMIC DNA]</scope>
    <source>
        <strain evidence="1 2">DSM 46887</strain>
    </source>
</reference>
<name>A0A7W9MFW9_9ACTN</name>
<comment type="caution">
    <text evidence="1">The sequence shown here is derived from an EMBL/GenBank/DDBJ whole genome shotgun (WGS) entry which is preliminary data.</text>
</comment>
<accession>A0A7W9MFW9</accession>
<dbReference type="EMBL" id="JACHMP010000001">
    <property type="protein sequence ID" value="MBB5818936.1"/>
    <property type="molecule type" value="Genomic_DNA"/>
</dbReference>
<dbReference type="RefSeq" id="WP_184539385.1">
    <property type="nucleotide sequence ID" value="NZ_JACHMP010000001.1"/>
</dbReference>
<protein>
    <submittedName>
        <fullName evidence="1">DnaJ-class molecular chaperone</fullName>
    </submittedName>
</protein>